<accession>A0A369VVC9</accession>
<evidence type="ECO:0000313" key="3">
    <source>
        <dbReference type="EMBL" id="RDE05130.1"/>
    </source>
</evidence>
<name>A0A369VVC9_9SPHN</name>
<proteinExistence type="predicted"/>
<feature type="signal peptide" evidence="2">
    <location>
        <begin position="1"/>
        <end position="17"/>
    </location>
</feature>
<organism evidence="3 4">
    <name type="scientific">Sphingomonas aracearum</name>
    <dbReference type="NCBI Taxonomy" id="2283317"/>
    <lineage>
        <taxon>Bacteria</taxon>
        <taxon>Pseudomonadati</taxon>
        <taxon>Pseudomonadota</taxon>
        <taxon>Alphaproteobacteria</taxon>
        <taxon>Sphingomonadales</taxon>
        <taxon>Sphingomonadaceae</taxon>
        <taxon>Sphingomonas</taxon>
    </lineage>
</organism>
<dbReference type="Proteomes" id="UP000253918">
    <property type="component" value="Unassembled WGS sequence"/>
</dbReference>
<evidence type="ECO:0008006" key="5">
    <source>
        <dbReference type="Google" id="ProtNLM"/>
    </source>
</evidence>
<dbReference type="EMBL" id="QQNB01000002">
    <property type="protein sequence ID" value="RDE05130.1"/>
    <property type="molecule type" value="Genomic_DNA"/>
</dbReference>
<keyword evidence="4" id="KW-1185">Reference proteome</keyword>
<evidence type="ECO:0000256" key="1">
    <source>
        <dbReference type="SAM" id="MobiDB-lite"/>
    </source>
</evidence>
<feature type="region of interest" description="Disordered" evidence="1">
    <location>
        <begin position="118"/>
        <end position="139"/>
    </location>
</feature>
<gene>
    <name evidence="3" type="ORF">DVW87_07550</name>
</gene>
<dbReference type="OrthoDB" id="7848234at2"/>
<feature type="chain" id="PRO_5016861704" description="N-acetylmuramoyl-L-alanine amidase" evidence="2">
    <location>
        <begin position="18"/>
        <end position="326"/>
    </location>
</feature>
<dbReference type="AlphaFoldDB" id="A0A369VVC9"/>
<dbReference type="RefSeq" id="WP_114687201.1">
    <property type="nucleotide sequence ID" value="NZ_QQNB01000002.1"/>
</dbReference>
<evidence type="ECO:0000256" key="2">
    <source>
        <dbReference type="SAM" id="SignalP"/>
    </source>
</evidence>
<keyword evidence="2" id="KW-0732">Signal</keyword>
<evidence type="ECO:0000313" key="4">
    <source>
        <dbReference type="Proteomes" id="UP000253918"/>
    </source>
</evidence>
<protein>
    <recommendedName>
        <fullName evidence="5">N-acetylmuramoyl-L-alanine amidase</fullName>
    </recommendedName>
</protein>
<sequence>MRAALLALLLAAVPAAAQVPPPPVQKIVTAVDPLTIELDDFRRLADPEIWRDLQVRRIEFREGRTFWRLYRIANTRRPDGPLWLVPHDNENAAFQAAVYAARSYGGVVMAVEEARSLAGPDSRGNGDVAAGGDVDPNRNFRPDTPDFAGAMLADLGNPARLSVALHTNDPGYDAAGSSCLPPESGEETGKGTISVLLCNDLYMPRRSIAGRWPFDDTDSVAIVSYLGERSPFSGFCARPLSDADFNIMFEHVVTSDGSASNFAVFRGLPYVNLETQERGVAPDQLGEARSRLLAMIDTVMARCAVIPRLSLDLPEPHERPRRRRGR</sequence>
<comment type="caution">
    <text evidence="3">The sequence shown here is derived from an EMBL/GenBank/DDBJ whole genome shotgun (WGS) entry which is preliminary data.</text>
</comment>
<reference evidence="3 4" key="1">
    <citation type="submission" date="2018-07" db="EMBL/GenBank/DDBJ databases">
        <title>a novel species of Sphingomonas isolated from the rhizosphere soil of Araceae plant.</title>
        <authorList>
            <person name="Zhiyong W."/>
            <person name="Qinglan Z."/>
            <person name="Zhiwei F."/>
            <person name="Ding X."/>
            <person name="Gejiao W."/>
            <person name="Shixue Z."/>
        </authorList>
    </citation>
    <scope>NUCLEOTIDE SEQUENCE [LARGE SCALE GENOMIC DNA]</scope>
    <source>
        <strain evidence="3 4">WZY 27</strain>
    </source>
</reference>